<dbReference type="OrthoDB" id="6071540at2759"/>
<dbReference type="SUPFAM" id="SSF63825">
    <property type="entry name" value="YWTD domain"/>
    <property type="match status" value="1"/>
</dbReference>
<evidence type="ECO:0000313" key="5">
    <source>
        <dbReference type="Proteomes" id="UP000683360"/>
    </source>
</evidence>
<dbReference type="GO" id="GO:0008270">
    <property type="term" value="F:zinc ion binding"/>
    <property type="evidence" value="ECO:0007669"/>
    <property type="project" value="UniProtKB-KW"/>
</dbReference>
<dbReference type="PROSITE" id="PS51125">
    <property type="entry name" value="NHL"/>
    <property type="match status" value="1"/>
</dbReference>
<evidence type="ECO:0000313" key="4">
    <source>
        <dbReference type="EMBL" id="CAG2235230.1"/>
    </source>
</evidence>
<dbReference type="InterPro" id="IPR001258">
    <property type="entry name" value="NHL_repeat"/>
</dbReference>
<dbReference type="GO" id="GO:0000209">
    <property type="term" value="P:protein polyubiquitination"/>
    <property type="evidence" value="ECO:0007669"/>
    <property type="project" value="TreeGrafter"/>
</dbReference>
<keyword evidence="3" id="KW-0175">Coiled coil</keyword>
<keyword evidence="5" id="KW-1185">Reference proteome</keyword>
<comment type="caution">
    <text evidence="4">The sequence shown here is derived from an EMBL/GenBank/DDBJ whole genome shotgun (WGS) entry which is preliminary data.</text>
</comment>
<dbReference type="PANTHER" id="PTHR24104">
    <property type="entry name" value="E3 UBIQUITIN-PROTEIN LIGASE NHLRC1-RELATED"/>
    <property type="match status" value="1"/>
</dbReference>
<dbReference type="Pfam" id="PF01436">
    <property type="entry name" value="NHL"/>
    <property type="match status" value="1"/>
</dbReference>
<reference evidence="4" key="1">
    <citation type="submission" date="2021-03" db="EMBL/GenBank/DDBJ databases">
        <authorList>
            <person name="Bekaert M."/>
        </authorList>
    </citation>
    <scope>NUCLEOTIDE SEQUENCE</scope>
</reference>
<dbReference type="Gene3D" id="2.120.10.30">
    <property type="entry name" value="TolB, C-terminal domain"/>
    <property type="match status" value="1"/>
</dbReference>
<dbReference type="GO" id="GO:0061630">
    <property type="term" value="F:ubiquitin protein ligase activity"/>
    <property type="evidence" value="ECO:0007669"/>
    <property type="project" value="TreeGrafter"/>
</dbReference>
<dbReference type="InterPro" id="IPR011042">
    <property type="entry name" value="6-blade_b-propeller_TolB-like"/>
</dbReference>
<organism evidence="4 5">
    <name type="scientific">Mytilus edulis</name>
    <name type="common">Blue mussel</name>
    <dbReference type="NCBI Taxonomy" id="6550"/>
    <lineage>
        <taxon>Eukaryota</taxon>
        <taxon>Metazoa</taxon>
        <taxon>Spiralia</taxon>
        <taxon>Lophotrochozoa</taxon>
        <taxon>Mollusca</taxon>
        <taxon>Bivalvia</taxon>
        <taxon>Autobranchia</taxon>
        <taxon>Pteriomorphia</taxon>
        <taxon>Mytilida</taxon>
        <taxon>Mytiloidea</taxon>
        <taxon>Mytilidae</taxon>
        <taxon>Mytilinae</taxon>
        <taxon>Mytilus</taxon>
    </lineage>
</organism>
<feature type="repeat" description="NHL" evidence="2">
    <location>
        <begin position="378"/>
        <end position="409"/>
    </location>
</feature>
<accession>A0A8S3U326</accession>
<dbReference type="PANTHER" id="PTHR24104:SF25">
    <property type="entry name" value="PROTEIN LIN-41"/>
    <property type="match status" value="1"/>
</dbReference>
<name>A0A8S3U326_MYTED</name>
<dbReference type="AlphaFoldDB" id="A0A8S3U326"/>
<sequence>MPCCDECISTSHSRCKGIDSLASVVEKTNIETYKEFVNKNINSILHHLDELTNNKSPNIKLGENQCKDIKESQVEIKKKINTRFDLLEKKVFGEKDVIFDKEKSQALFLINEIEGKKKRLKEIQDNLNAITTLRKQESFLGVHIIEQQLPPLQRYIENLDDNEIFNTLNKFRSLKSFEEEAIDKTLNKETSMRRKAQVETQEIKYMTVNIESKNEINTGMVIRDMICLIDGRVVLVQWFGNVYLLTSDCSLVTKIPINGKACCVTQINLNTIAISYPNQKAIAIFELENETITKVIIFEKHCYGLSFCDNYLAVCLGNNDICITDLVGNILSSIQVHSESLLWNLVYRNDVLIYSDCSGKAVYCIDLSGKQLWEYKQELVKPAGICTDNYGNIFIADEGSHRITVISQDGHHSKVLVSEEDGLDYPRFICFEYNEFSGFICDCNGEYLAKFNLSYA</sequence>
<dbReference type="GO" id="GO:0043161">
    <property type="term" value="P:proteasome-mediated ubiquitin-dependent protein catabolic process"/>
    <property type="evidence" value="ECO:0007669"/>
    <property type="project" value="TreeGrafter"/>
</dbReference>
<proteinExistence type="predicted"/>
<dbReference type="InterPro" id="IPR050952">
    <property type="entry name" value="TRIM-NHL_E3_ligases"/>
</dbReference>
<protein>
    <submittedName>
        <fullName evidence="4">Uncharacterized protein</fullName>
    </submittedName>
</protein>
<evidence type="ECO:0000256" key="2">
    <source>
        <dbReference type="PROSITE-ProRule" id="PRU00504"/>
    </source>
</evidence>
<dbReference type="EMBL" id="CAJPWZ010002314">
    <property type="protein sequence ID" value="CAG2235230.1"/>
    <property type="molecule type" value="Genomic_DNA"/>
</dbReference>
<keyword evidence="1" id="KW-0677">Repeat</keyword>
<evidence type="ECO:0000256" key="3">
    <source>
        <dbReference type="SAM" id="Coils"/>
    </source>
</evidence>
<dbReference type="Proteomes" id="UP000683360">
    <property type="component" value="Unassembled WGS sequence"/>
</dbReference>
<feature type="coiled-coil region" evidence="3">
    <location>
        <begin position="106"/>
        <end position="133"/>
    </location>
</feature>
<evidence type="ECO:0000256" key="1">
    <source>
        <dbReference type="ARBA" id="ARBA00022737"/>
    </source>
</evidence>
<gene>
    <name evidence="4" type="ORF">MEDL_47836</name>
</gene>